<dbReference type="RefSeq" id="WP_066178643.1">
    <property type="nucleotide sequence ID" value="NZ_LDIR01000001.1"/>
</dbReference>
<name>A0ABX2YDD1_9BACT</name>
<dbReference type="InterPro" id="IPR000531">
    <property type="entry name" value="Beta-barrel_TonB"/>
</dbReference>
<evidence type="ECO:0000256" key="8">
    <source>
        <dbReference type="ARBA" id="ARBA00023065"/>
    </source>
</evidence>
<dbReference type="Pfam" id="PF00593">
    <property type="entry name" value="TonB_dep_Rec_b-barrel"/>
    <property type="match status" value="1"/>
</dbReference>
<comment type="similarity">
    <text evidence="12 13">Belongs to the TonB-dependent receptor family.</text>
</comment>
<accession>A0ABX2YDD1</accession>
<comment type="subcellular location">
    <subcellularLocation>
        <location evidence="1 12">Cell outer membrane</location>
        <topology evidence="1 12">Multi-pass membrane protein</topology>
    </subcellularLocation>
</comment>
<evidence type="ECO:0000256" key="3">
    <source>
        <dbReference type="ARBA" id="ARBA00022452"/>
    </source>
</evidence>
<proteinExistence type="inferred from homology"/>
<evidence type="ECO:0000313" key="17">
    <source>
        <dbReference type="Proteomes" id="UP000093159"/>
    </source>
</evidence>
<dbReference type="Pfam" id="PF07715">
    <property type="entry name" value="Plug"/>
    <property type="match status" value="1"/>
</dbReference>
<protein>
    <submittedName>
        <fullName evidence="16">Ferric-pseudobactin BN7/BN8 receptor</fullName>
    </submittedName>
</protein>
<comment type="caution">
    <text evidence="16">The sequence shown here is derived from an EMBL/GenBank/DDBJ whole genome shotgun (WGS) entry which is preliminary data.</text>
</comment>
<dbReference type="InterPro" id="IPR036942">
    <property type="entry name" value="Beta-barrel_TonB_sf"/>
</dbReference>
<keyword evidence="9 13" id="KW-0798">TonB box</keyword>
<evidence type="ECO:0000256" key="2">
    <source>
        <dbReference type="ARBA" id="ARBA00022448"/>
    </source>
</evidence>
<keyword evidence="17" id="KW-1185">Reference proteome</keyword>
<evidence type="ECO:0000256" key="6">
    <source>
        <dbReference type="ARBA" id="ARBA00022729"/>
    </source>
</evidence>
<dbReference type="PROSITE" id="PS52016">
    <property type="entry name" value="TONB_DEPENDENT_REC_3"/>
    <property type="match status" value="1"/>
</dbReference>
<evidence type="ECO:0000256" key="10">
    <source>
        <dbReference type="ARBA" id="ARBA00023136"/>
    </source>
</evidence>
<evidence type="ECO:0000256" key="12">
    <source>
        <dbReference type="PROSITE-ProRule" id="PRU01360"/>
    </source>
</evidence>
<sequence>MKLKYSIFATILLHSNIVANDAVVLDTVSVTATKYEKSTKEISESIAVVDQKTIEDKNILNVQDALKTIPGVIAESTSNSPSPKLIIRGAGLKARFGVREIMVMKDGIPMTDPDSFTRFDFIDMQDISSIEVQKGPGSINAINSTGGVIQLITKSVFEEDKNSVKLSFGNSNQRNINLKVKEKISENDYLSLTFSKRKIDNSWRDNNEFDTTQATLKYGHIFKDYSTIENELSYTESNVNLPASMNQAEFDEFKRSGEQHNTSYTWQNSSRDSKILSFSSKYEKEIGDLLLKPRFYFNSWEHFHPVTGLINDSENNKVFGTDLEFNLSHNLFKEDAMFVGGLTLKMDRTKDAKKYQYRDYSTGWGGRISKTLSNEKGSLANIEDSKTLLYGIYLMESFKVNDDLGFDISTRVDKLKFDIDGNEISKYNYSTGKYIAGQGDYKIDNSFNLLSSKIGTIYSINNFTNIYASLAIANQAPTTSELDETSNLKKSTSTNYEVGVKTRTNNISYDLALYQNYVDDEIIQIKDAGGKSIYDNAGKTDKKGLEFNLSYDLTSSFEIGGSYAYSRFKFKKFNEKVGNNLVSRDGNYLPTIPKNQYALYFTYKQNGFKTRVTARTFGSYYMDNANTQKYEGYDFITDLMLGYEIKNHNIQLNVNNLFDKYYASEASKDTSSRVSYKAAAPRMTMLTYSYKF</sequence>
<keyword evidence="4" id="KW-0410">Iron transport</keyword>
<dbReference type="InterPro" id="IPR037066">
    <property type="entry name" value="Plug_dom_sf"/>
</dbReference>
<feature type="domain" description="TonB-dependent receptor plug" evidence="15">
    <location>
        <begin position="40"/>
        <end position="148"/>
    </location>
</feature>
<keyword evidence="5 12" id="KW-0812">Transmembrane</keyword>
<reference evidence="16 17" key="1">
    <citation type="submission" date="2015-05" db="EMBL/GenBank/DDBJ databases">
        <authorList>
            <person name="Rovetto F."/>
            <person name="Cocolin L."/>
            <person name="Illeghems K."/>
            <person name="Van Nieuwerburgh F."/>
            <person name="Houf K."/>
        </authorList>
    </citation>
    <scope>NUCLEOTIDE SEQUENCE [LARGE SCALE GENOMIC DNA]</scope>
    <source>
        <strain evidence="16 17">117434</strain>
    </source>
</reference>
<gene>
    <name evidence="16" type="primary">pupB</name>
    <name evidence="16" type="ORF">AAX28_00539</name>
</gene>
<dbReference type="InterPro" id="IPR039426">
    <property type="entry name" value="TonB-dep_rcpt-like"/>
</dbReference>
<dbReference type="PANTHER" id="PTHR32552:SF68">
    <property type="entry name" value="FERRICHROME OUTER MEMBRANE TRANSPORTER_PHAGE RECEPTOR"/>
    <property type="match status" value="1"/>
</dbReference>
<dbReference type="Proteomes" id="UP000093159">
    <property type="component" value="Unassembled WGS sequence"/>
</dbReference>
<evidence type="ECO:0000313" key="16">
    <source>
        <dbReference type="EMBL" id="OCL92999.1"/>
    </source>
</evidence>
<keyword evidence="2 12" id="KW-0813">Transport</keyword>
<evidence type="ECO:0000256" key="7">
    <source>
        <dbReference type="ARBA" id="ARBA00023004"/>
    </source>
</evidence>
<keyword evidence="3 12" id="KW-1134">Transmembrane beta strand</keyword>
<evidence type="ECO:0000256" key="11">
    <source>
        <dbReference type="ARBA" id="ARBA00023237"/>
    </source>
</evidence>
<dbReference type="EMBL" id="LDIR01000001">
    <property type="protein sequence ID" value="OCL92999.1"/>
    <property type="molecule type" value="Genomic_DNA"/>
</dbReference>
<keyword evidence="6" id="KW-0732">Signal</keyword>
<evidence type="ECO:0000259" key="14">
    <source>
        <dbReference type="Pfam" id="PF00593"/>
    </source>
</evidence>
<dbReference type="InterPro" id="IPR012910">
    <property type="entry name" value="Plug_dom"/>
</dbReference>
<keyword evidence="16" id="KW-0675">Receptor</keyword>
<keyword evidence="10 12" id="KW-0472">Membrane</keyword>
<dbReference type="SUPFAM" id="SSF56935">
    <property type="entry name" value="Porins"/>
    <property type="match status" value="1"/>
</dbReference>
<evidence type="ECO:0000256" key="9">
    <source>
        <dbReference type="ARBA" id="ARBA00023077"/>
    </source>
</evidence>
<evidence type="ECO:0000259" key="15">
    <source>
        <dbReference type="Pfam" id="PF07715"/>
    </source>
</evidence>
<keyword evidence="8" id="KW-0406">Ion transport</keyword>
<evidence type="ECO:0000256" key="4">
    <source>
        <dbReference type="ARBA" id="ARBA00022496"/>
    </source>
</evidence>
<feature type="domain" description="TonB-dependent receptor-like beta-barrel" evidence="14">
    <location>
        <begin position="200"/>
        <end position="657"/>
    </location>
</feature>
<evidence type="ECO:0000256" key="13">
    <source>
        <dbReference type="RuleBase" id="RU003357"/>
    </source>
</evidence>
<evidence type="ECO:0000256" key="5">
    <source>
        <dbReference type="ARBA" id="ARBA00022692"/>
    </source>
</evidence>
<evidence type="ECO:0000256" key="1">
    <source>
        <dbReference type="ARBA" id="ARBA00004571"/>
    </source>
</evidence>
<dbReference type="Gene3D" id="2.40.170.20">
    <property type="entry name" value="TonB-dependent receptor, beta-barrel domain"/>
    <property type="match status" value="1"/>
</dbReference>
<dbReference type="PANTHER" id="PTHR32552">
    <property type="entry name" value="FERRICHROME IRON RECEPTOR-RELATED"/>
    <property type="match status" value="1"/>
</dbReference>
<keyword evidence="7" id="KW-0408">Iron</keyword>
<dbReference type="Gene3D" id="2.170.130.10">
    <property type="entry name" value="TonB-dependent receptor, plug domain"/>
    <property type="match status" value="1"/>
</dbReference>
<organism evidence="16 17">
    <name type="scientific">Arcobacter porcinus</name>
    <dbReference type="NCBI Taxonomy" id="1935204"/>
    <lineage>
        <taxon>Bacteria</taxon>
        <taxon>Pseudomonadati</taxon>
        <taxon>Campylobacterota</taxon>
        <taxon>Epsilonproteobacteria</taxon>
        <taxon>Campylobacterales</taxon>
        <taxon>Arcobacteraceae</taxon>
        <taxon>Arcobacter</taxon>
    </lineage>
</organism>
<keyword evidence="11 12" id="KW-0998">Cell outer membrane</keyword>
<dbReference type="CDD" id="cd01347">
    <property type="entry name" value="ligand_gated_channel"/>
    <property type="match status" value="1"/>
</dbReference>